<dbReference type="Gene3D" id="1.10.10.10">
    <property type="entry name" value="Winged helix-like DNA-binding domain superfamily/Winged helix DNA-binding domain"/>
    <property type="match status" value="1"/>
</dbReference>
<gene>
    <name evidence="5" type="ORF">P7H43_03120</name>
</gene>
<evidence type="ECO:0000313" key="6">
    <source>
        <dbReference type="Proteomes" id="UP001256711"/>
    </source>
</evidence>
<dbReference type="Pfam" id="PF00455">
    <property type="entry name" value="DeoRC"/>
    <property type="match status" value="1"/>
</dbReference>
<keyword evidence="2 5" id="KW-0238">DNA-binding</keyword>
<comment type="caution">
    <text evidence="5">The sequence shown here is derived from an EMBL/GenBank/DDBJ whole genome shotgun (WGS) entry which is preliminary data.</text>
</comment>
<dbReference type="PRINTS" id="PR00037">
    <property type="entry name" value="HTHLACR"/>
</dbReference>
<dbReference type="InterPro" id="IPR001034">
    <property type="entry name" value="DeoR_HTH"/>
</dbReference>
<sequence length="251" mass="27735">MLTEERQQRIIQLVQQNNIVKLHELTKLLQASESTIRRDLQDLEDQGLLKRIHGGAQKNSRLLQEADMQQKTTVHTLEKQAVARLASQQIAPEDVLYLDAGSSTLALIDFLPTDQNIQVVTNSVQHAARLIDRGIQTIILGGKIKLSTQATLGYTAIEQLSHYRFTKVFLGTNGIDLAAGITTPDPEEASLKHQAIAHGEIAYILADSSKFGQVTFTHFANLADVTIITSPLELENLSEYQSKTTILEASL</sequence>
<dbReference type="SUPFAM" id="SSF100950">
    <property type="entry name" value="NagB/RpiA/CoA transferase-like"/>
    <property type="match status" value="1"/>
</dbReference>
<keyword evidence="3" id="KW-0804">Transcription</keyword>
<dbReference type="SUPFAM" id="SSF46785">
    <property type="entry name" value="Winged helix' DNA-binding domain"/>
    <property type="match status" value="1"/>
</dbReference>
<dbReference type="InterPro" id="IPR018356">
    <property type="entry name" value="Tscrpt_reg_HTH_DeoR_CS"/>
</dbReference>
<dbReference type="Proteomes" id="UP001256711">
    <property type="component" value="Unassembled WGS sequence"/>
</dbReference>
<dbReference type="GO" id="GO:0003677">
    <property type="term" value="F:DNA binding"/>
    <property type="evidence" value="ECO:0007669"/>
    <property type="project" value="UniProtKB-KW"/>
</dbReference>
<evidence type="ECO:0000256" key="1">
    <source>
        <dbReference type="ARBA" id="ARBA00023015"/>
    </source>
</evidence>
<accession>A0AAW8TUA9</accession>
<dbReference type="RefSeq" id="WP_311835019.1">
    <property type="nucleotide sequence ID" value="NZ_JARQBJ010000001.1"/>
</dbReference>
<dbReference type="Pfam" id="PF08220">
    <property type="entry name" value="HTH_DeoR"/>
    <property type="match status" value="1"/>
</dbReference>
<evidence type="ECO:0000256" key="3">
    <source>
        <dbReference type="ARBA" id="ARBA00023163"/>
    </source>
</evidence>
<feature type="domain" description="HTH deoR-type" evidence="4">
    <location>
        <begin position="3"/>
        <end position="58"/>
    </location>
</feature>
<dbReference type="AlphaFoldDB" id="A0AAW8TUA9"/>
<dbReference type="InterPro" id="IPR036388">
    <property type="entry name" value="WH-like_DNA-bd_sf"/>
</dbReference>
<dbReference type="PANTHER" id="PTHR30363:SF56">
    <property type="entry name" value="TRANSCRIPTIONAL REGULATOR, DEOR FAMILY"/>
    <property type="match status" value="1"/>
</dbReference>
<dbReference type="PROSITE" id="PS00894">
    <property type="entry name" value="HTH_DEOR_1"/>
    <property type="match status" value="1"/>
</dbReference>
<reference evidence="5" key="1">
    <citation type="submission" date="2023-03" db="EMBL/GenBank/DDBJ databases">
        <authorList>
            <person name="Shen W."/>
            <person name="Cai J."/>
        </authorList>
    </citation>
    <scope>NUCLEOTIDE SEQUENCE</scope>
    <source>
        <strain evidence="5">B226-2</strain>
    </source>
</reference>
<evidence type="ECO:0000256" key="2">
    <source>
        <dbReference type="ARBA" id="ARBA00023125"/>
    </source>
</evidence>
<evidence type="ECO:0000259" key="4">
    <source>
        <dbReference type="PROSITE" id="PS51000"/>
    </source>
</evidence>
<dbReference type="InterPro" id="IPR036390">
    <property type="entry name" value="WH_DNA-bd_sf"/>
</dbReference>
<name>A0AAW8TUA9_9ENTE</name>
<dbReference type="EMBL" id="JARQBJ010000001">
    <property type="protein sequence ID" value="MDT2809488.1"/>
    <property type="molecule type" value="Genomic_DNA"/>
</dbReference>
<evidence type="ECO:0000313" key="5">
    <source>
        <dbReference type="EMBL" id="MDT2809488.1"/>
    </source>
</evidence>
<dbReference type="GO" id="GO:0003700">
    <property type="term" value="F:DNA-binding transcription factor activity"/>
    <property type="evidence" value="ECO:0007669"/>
    <property type="project" value="InterPro"/>
</dbReference>
<keyword evidence="1" id="KW-0805">Transcription regulation</keyword>
<dbReference type="SMART" id="SM00420">
    <property type="entry name" value="HTH_DEOR"/>
    <property type="match status" value="1"/>
</dbReference>
<dbReference type="PANTHER" id="PTHR30363">
    <property type="entry name" value="HTH-TYPE TRANSCRIPTIONAL REGULATOR SRLR-RELATED"/>
    <property type="match status" value="1"/>
</dbReference>
<organism evidence="5 6">
    <name type="scientific">Enterococcus asini</name>
    <dbReference type="NCBI Taxonomy" id="57732"/>
    <lineage>
        <taxon>Bacteria</taxon>
        <taxon>Bacillati</taxon>
        <taxon>Bacillota</taxon>
        <taxon>Bacilli</taxon>
        <taxon>Lactobacillales</taxon>
        <taxon>Enterococcaceae</taxon>
        <taxon>Enterococcus</taxon>
    </lineage>
</organism>
<dbReference type="SMART" id="SM01134">
    <property type="entry name" value="DeoRC"/>
    <property type="match status" value="1"/>
</dbReference>
<protein>
    <submittedName>
        <fullName evidence="5">DeoR/GlpR family DNA-binding transcription regulator</fullName>
    </submittedName>
</protein>
<dbReference type="PROSITE" id="PS51000">
    <property type="entry name" value="HTH_DEOR_2"/>
    <property type="match status" value="1"/>
</dbReference>
<proteinExistence type="predicted"/>
<dbReference type="InterPro" id="IPR014036">
    <property type="entry name" value="DeoR-like_C"/>
</dbReference>
<dbReference type="Gene3D" id="3.40.50.1360">
    <property type="match status" value="1"/>
</dbReference>
<dbReference type="InterPro" id="IPR050313">
    <property type="entry name" value="Carb_Metab_HTH_regulators"/>
</dbReference>
<dbReference type="InterPro" id="IPR037171">
    <property type="entry name" value="NagB/RpiA_transferase-like"/>
</dbReference>